<comment type="catalytic activity">
    <reaction evidence="1">
        <text>Hydrolysis of (1-&gt;4)-beta-D-glucosidic linkages in cellulose and cellotetraose, releasing cellobiose from the non-reducing ends of the chains.</text>
        <dbReference type="EC" id="3.2.1.91"/>
    </reaction>
</comment>
<evidence type="ECO:0000256" key="6">
    <source>
        <dbReference type="ARBA" id="ARBA00022729"/>
    </source>
</evidence>
<evidence type="ECO:0000256" key="7">
    <source>
        <dbReference type="ARBA" id="ARBA00022801"/>
    </source>
</evidence>
<evidence type="ECO:0000256" key="8">
    <source>
        <dbReference type="ARBA" id="ARBA00023001"/>
    </source>
</evidence>
<dbReference type="GeneID" id="81603753"/>
<keyword evidence="8 13" id="KW-0136">Cellulose degradation</keyword>
<evidence type="ECO:0000313" key="16">
    <source>
        <dbReference type="Proteomes" id="UP001213681"/>
    </source>
</evidence>
<proteinExistence type="inferred from homology"/>
<keyword evidence="11 13" id="KW-0326">Glycosidase</keyword>
<dbReference type="Gene3D" id="2.70.100.10">
    <property type="entry name" value="Glycoside hydrolase, family 7, domain"/>
    <property type="match status" value="1"/>
</dbReference>
<keyword evidence="6 14" id="KW-0732">Signal</keyword>
<evidence type="ECO:0000256" key="9">
    <source>
        <dbReference type="ARBA" id="ARBA00023180"/>
    </source>
</evidence>
<keyword evidence="7 13" id="KW-0378">Hydrolase</keyword>
<dbReference type="RefSeq" id="XP_056762359.1">
    <property type="nucleotide sequence ID" value="XM_056913510.1"/>
</dbReference>
<reference evidence="15" key="1">
    <citation type="submission" date="2022-12" db="EMBL/GenBank/DDBJ databases">
        <authorList>
            <person name="Petersen C."/>
        </authorList>
    </citation>
    <scope>NUCLEOTIDE SEQUENCE</scope>
    <source>
        <strain evidence="15">IBT 16125</strain>
    </source>
</reference>
<dbReference type="GO" id="GO:0030245">
    <property type="term" value="P:cellulose catabolic process"/>
    <property type="evidence" value="ECO:0007669"/>
    <property type="project" value="UniProtKB-KW"/>
</dbReference>
<dbReference type="EC" id="3.2.1.-" evidence="13"/>
<protein>
    <recommendedName>
        <fullName evidence="13">Glucanase</fullName>
        <ecNumber evidence="13">3.2.1.-</ecNumber>
    </recommendedName>
</protein>
<comment type="similarity">
    <text evidence="4 13">Belongs to the glycosyl hydrolase 7 (cellulase C) family.</text>
</comment>
<sequence>MYQRALLFSALMAGASAQQAGTQQAETHPSLTWQECTSSGCTDKDGSVVIDANWRWVHSTDGTTNCYTGNTWDATLCPDDATCATNCALDGADYAGTYGATTSGNALTLDFVTGSNIGSRLYLMQDDSTYQIFKLLNQEFTFDVDVSSLPCGLNGALYFVAMDADGGMSKYDTNKAGAKYGTGYCDSQCPRDLKFINGQGNVDGWVPSSNDANSGVGNHGSCCAEMDIWEANSISTALTPHPCDTAGQTMCETDGCGGTYSSDRYGGTCDPDGCDFNPYRMGNESFFGPGKTVDSSSKMTVVTQFITSDGTATGTLQEIKRIYVQNGNVIANSASDVSGVTGNSITSDFCTAQKTAFGDQDIFSKHGGLSGMGDALAQGMVLVMSLWDDHYSDMLWLDSTYPTNATATDPGVARGTCSTDSGQPSTVESESASAKVIFSNIKVGPIGSTYSA</sequence>
<evidence type="ECO:0000256" key="3">
    <source>
        <dbReference type="ARBA" id="ARBA00004613"/>
    </source>
</evidence>
<keyword evidence="10" id="KW-0119">Carbohydrate metabolism</keyword>
<dbReference type="FunFam" id="2.70.100.10:FF:000001">
    <property type="entry name" value="Glucanase"/>
    <property type="match status" value="1"/>
</dbReference>
<evidence type="ECO:0000256" key="2">
    <source>
        <dbReference type="ARBA" id="ARBA00002392"/>
    </source>
</evidence>
<organism evidence="15 16">
    <name type="scientific">Penicillium daleae</name>
    <dbReference type="NCBI Taxonomy" id="63821"/>
    <lineage>
        <taxon>Eukaryota</taxon>
        <taxon>Fungi</taxon>
        <taxon>Dikarya</taxon>
        <taxon>Ascomycota</taxon>
        <taxon>Pezizomycotina</taxon>
        <taxon>Eurotiomycetes</taxon>
        <taxon>Eurotiomycetidae</taxon>
        <taxon>Eurotiales</taxon>
        <taxon>Aspergillaceae</taxon>
        <taxon>Penicillium</taxon>
    </lineage>
</organism>
<feature type="chain" id="PRO_5041920195" description="Glucanase" evidence="14">
    <location>
        <begin position="18"/>
        <end position="452"/>
    </location>
</feature>
<dbReference type="InterPro" id="IPR037019">
    <property type="entry name" value="Glyco_hydro_7_sf"/>
</dbReference>
<evidence type="ECO:0000256" key="1">
    <source>
        <dbReference type="ARBA" id="ARBA00001641"/>
    </source>
</evidence>
<comment type="subcellular location">
    <subcellularLocation>
        <location evidence="3">Secreted</location>
    </subcellularLocation>
</comment>
<comment type="caution">
    <text evidence="15">The sequence shown here is derived from an EMBL/GenBank/DDBJ whole genome shotgun (WGS) entry which is preliminary data.</text>
</comment>
<dbReference type="InterPro" id="IPR013320">
    <property type="entry name" value="ConA-like_dom_sf"/>
</dbReference>
<dbReference type="GO" id="GO:0005576">
    <property type="term" value="C:extracellular region"/>
    <property type="evidence" value="ECO:0007669"/>
    <property type="project" value="UniProtKB-SubCell"/>
</dbReference>
<dbReference type="Proteomes" id="UP001213681">
    <property type="component" value="Unassembled WGS sequence"/>
</dbReference>
<evidence type="ECO:0000256" key="5">
    <source>
        <dbReference type="ARBA" id="ARBA00022525"/>
    </source>
</evidence>
<evidence type="ECO:0000256" key="12">
    <source>
        <dbReference type="ARBA" id="ARBA00023326"/>
    </source>
</evidence>
<dbReference type="EMBL" id="JAPVEA010000008">
    <property type="protein sequence ID" value="KAJ5439130.1"/>
    <property type="molecule type" value="Genomic_DNA"/>
</dbReference>
<dbReference type="AlphaFoldDB" id="A0AAD6BYT3"/>
<dbReference type="PANTHER" id="PTHR33753">
    <property type="entry name" value="1,4-BETA-D-GLUCAN CELLOBIOHYDROLASE B"/>
    <property type="match status" value="1"/>
</dbReference>
<reference evidence="15" key="2">
    <citation type="journal article" date="2023" name="IMA Fungus">
        <title>Comparative genomic study of the Penicillium genus elucidates a diverse pangenome and 15 lateral gene transfer events.</title>
        <authorList>
            <person name="Petersen C."/>
            <person name="Sorensen T."/>
            <person name="Nielsen M.R."/>
            <person name="Sondergaard T.E."/>
            <person name="Sorensen J.L."/>
            <person name="Fitzpatrick D.A."/>
            <person name="Frisvad J.C."/>
            <person name="Nielsen K.L."/>
        </authorList>
    </citation>
    <scope>NUCLEOTIDE SEQUENCE</scope>
    <source>
        <strain evidence="15">IBT 16125</strain>
    </source>
</reference>
<keyword evidence="16" id="KW-1185">Reference proteome</keyword>
<evidence type="ECO:0000256" key="10">
    <source>
        <dbReference type="ARBA" id="ARBA00023277"/>
    </source>
</evidence>
<evidence type="ECO:0000256" key="4">
    <source>
        <dbReference type="ARBA" id="ARBA00006044"/>
    </source>
</evidence>
<gene>
    <name evidence="15" type="ORF">N7458_010128</name>
</gene>
<feature type="signal peptide" evidence="14">
    <location>
        <begin position="1"/>
        <end position="17"/>
    </location>
</feature>
<dbReference type="GO" id="GO:0016162">
    <property type="term" value="F:cellulose 1,4-beta-cellobiosidase activity"/>
    <property type="evidence" value="ECO:0007669"/>
    <property type="project" value="UniProtKB-EC"/>
</dbReference>
<keyword evidence="12 13" id="KW-0624">Polysaccharide degradation</keyword>
<keyword evidence="9" id="KW-0325">Glycoprotein</keyword>
<dbReference type="Pfam" id="PF00840">
    <property type="entry name" value="Glyco_hydro_7"/>
    <property type="match status" value="1"/>
</dbReference>
<name>A0AAD6BYT3_9EURO</name>
<evidence type="ECO:0000256" key="14">
    <source>
        <dbReference type="SAM" id="SignalP"/>
    </source>
</evidence>
<evidence type="ECO:0000313" key="15">
    <source>
        <dbReference type="EMBL" id="KAJ5439130.1"/>
    </source>
</evidence>
<dbReference type="PANTHER" id="PTHR33753:SF6">
    <property type="entry name" value="1,4-BETA-D-GLUCAN CELLOBIOHYDROLASE A-RELATED"/>
    <property type="match status" value="1"/>
</dbReference>
<accession>A0AAD6BYT3</accession>
<dbReference type="InterPro" id="IPR001722">
    <property type="entry name" value="Glyco_hydro_7"/>
</dbReference>
<comment type="function">
    <text evidence="2">The biological conversion of cellulose to glucose generally requires three types of hydrolytic enzymes: (1) Endoglucanases which cut internal beta-1,4-glucosidic bonds; (2) Exocellobiohydrolases that cut the disaccharide cellobiose from the non-reducing end of the cellulose polymer chain; (3) Beta-1,4-glucosidases which hydrolyze the cellobiose and other short cello-oligosaccharides to glucose.</text>
</comment>
<evidence type="ECO:0000256" key="11">
    <source>
        <dbReference type="ARBA" id="ARBA00023295"/>
    </source>
</evidence>
<dbReference type="SUPFAM" id="SSF49899">
    <property type="entry name" value="Concanavalin A-like lectins/glucanases"/>
    <property type="match status" value="1"/>
</dbReference>
<dbReference type="PRINTS" id="PR00734">
    <property type="entry name" value="GLHYDRLASE7"/>
</dbReference>
<evidence type="ECO:0000256" key="13">
    <source>
        <dbReference type="RuleBase" id="RU361164"/>
    </source>
</evidence>
<dbReference type="CDD" id="cd07999">
    <property type="entry name" value="GH7_CBH_EG"/>
    <property type="match status" value="1"/>
</dbReference>
<keyword evidence="5" id="KW-0964">Secreted</keyword>